<dbReference type="PANTHER" id="PTHR43122">
    <property type="entry name" value="FERREDOXIN SUBUNIT OF PYRUVATE:FLAVODOXIN OXIDOREDUCTASE-RELATED"/>
    <property type="match status" value="1"/>
</dbReference>
<evidence type="ECO:0000313" key="2">
    <source>
        <dbReference type="EMBL" id="EST44963.1"/>
    </source>
</evidence>
<evidence type="ECO:0000259" key="1">
    <source>
        <dbReference type="PROSITE" id="PS51379"/>
    </source>
</evidence>
<dbReference type="PROSITE" id="PS00198">
    <property type="entry name" value="4FE4S_FER_1"/>
    <property type="match status" value="2"/>
</dbReference>
<dbReference type="SUPFAM" id="SSF54862">
    <property type="entry name" value="4Fe-4S ferredoxins"/>
    <property type="match status" value="1"/>
</dbReference>
<dbReference type="PANTHER" id="PTHR43122:SF1">
    <property type="entry name" value="IRON-SULFUR-BINDING PROTEIN"/>
    <property type="match status" value="1"/>
</dbReference>
<feature type="domain" description="4Fe-4S ferredoxin-type" evidence="1">
    <location>
        <begin position="202"/>
        <end position="231"/>
    </location>
</feature>
<dbReference type="InterPro" id="IPR029039">
    <property type="entry name" value="Flavoprotein-like_sf"/>
</dbReference>
<keyword evidence="4" id="KW-1185">Reference proteome</keyword>
<dbReference type="EMBL" id="AUWU02000005">
    <property type="protein sequence ID" value="KAH0573298.1"/>
    <property type="molecule type" value="Genomic_DNA"/>
</dbReference>
<accession>V6LKS0</accession>
<dbReference type="InterPro" id="IPR017900">
    <property type="entry name" value="4Fe4S_Fe_S_CS"/>
</dbReference>
<gene>
    <name evidence="2" type="ORF">SS50377_14981</name>
    <name evidence="3" type="ORF">SS50377_25418</name>
</gene>
<reference evidence="2 3" key="1">
    <citation type="journal article" date="2014" name="PLoS Genet.">
        <title>The Genome of Spironucleus salmonicida Highlights a Fish Pathogen Adapted to Fluctuating Environments.</title>
        <authorList>
            <person name="Xu F."/>
            <person name="Jerlstrom-Hultqvist J."/>
            <person name="Einarsson E."/>
            <person name="Astvaldsson A."/>
            <person name="Svard S.G."/>
            <person name="Andersson J.O."/>
        </authorList>
    </citation>
    <scope>NUCLEOTIDE SEQUENCE</scope>
    <source>
        <strain evidence="3">ATCC 50377</strain>
    </source>
</reference>
<dbReference type="SUPFAM" id="SSF52218">
    <property type="entry name" value="Flavoproteins"/>
    <property type="match status" value="1"/>
</dbReference>
<evidence type="ECO:0000313" key="4">
    <source>
        <dbReference type="Proteomes" id="UP000018208"/>
    </source>
</evidence>
<protein>
    <submittedName>
        <fullName evidence="2">4Fe-4S ferredoxin iron-sulfur binding domain protein</fullName>
    </submittedName>
</protein>
<dbReference type="Proteomes" id="UP000018208">
    <property type="component" value="Unassembled WGS sequence"/>
</dbReference>
<dbReference type="Pfam" id="PF13187">
    <property type="entry name" value="Fer4_9"/>
    <property type="match status" value="1"/>
</dbReference>
<dbReference type="EMBL" id="KI546101">
    <property type="protein sequence ID" value="EST44963.1"/>
    <property type="molecule type" value="Genomic_DNA"/>
</dbReference>
<dbReference type="AlphaFoldDB" id="V6LKS0"/>
<sequence length="308" mass="35628">MKFNVYCCSCTGNNQHYVKKMIQQFKQLDMSYSFEVFDINLLLNQLEENQKLQLAPCDGLVFSSYTDCYQLPPQVQKFINNIPDNFLKGKPTFTLNSNGGDPGVTALDFQDRLSSTLYYGNLSQKYVNNYYKLTYPKTKEEVETINPNYESILSLFLQQVHKQINMKSPISGLSLSQKAKLKSVRAILNLRPKFRQLAMIRSPLVVNQDKCVSCNICVDICPQQIIKTTDGKVSFSYEDKLFNDEKYINNCICCFNCVQNCPKQAITSKDRKLDKFIQYEFNEYQISIRKGFQLKSDLEADFKQQQSV</sequence>
<reference evidence="3" key="2">
    <citation type="submission" date="2020-12" db="EMBL/GenBank/DDBJ databases">
        <title>New Spironucleus salmonicida genome in near-complete chromosomes.</title>
        <authorList>
            <person name="Xu F."/>
            <person name="Kurt Z."/>
            <person name="Jimenez-Gonzalez A."/>
            <person name="Astvaldsson A."/>
            <person name="Andersson J.O."/>
            <person name="Svard S.G."/>
        </authorList>
    </citation>
    <scope>NUCLEOTIDE SEQUENCE</scope>
    <source>
        <strain evidence="3">ATCC 50377</strain>
    </source>
</reference>
<dbReference type="PROSITE" id="PS51379">
    <property type="entry name" value="4FE4S_FER_2"/>
    <property type="match status" value="2"/>
</dbReference>
<dbReference type="VEuPathDB" id="GiardiaDB:SS50377_25418"/>
<proteinExistence type="predicted"/>
<feature type="domain" description="4Fe-4S ferredoxin-type" evidence="1">
    <location>
        <begin position="239"/>
        <end position="271"/>
    </location>
</feature>
<dbReference type="Gene3D" id="3.30.70.20">
    <property type="match status" value="1"/>
</dbReference>
<evidence type="ECO:0000313" key="3">
    <source>
        <dbReference type="EMBL" id="KAH0573298.1"/>
    </source>
</evidence>
<dbReference type="InterPro" id="IPR017896">
    <property type="entry name" value="4Fe4S_Fe-S-bd"/>
</dbReference>
<organism evidence="2">
    <name type="scientific">Spironucleus salmonicida</name>
    <dbReference type="NCBI Taxonomy" id="348837"/>
    <lineage>
        <taxon>Eukaryota</taxon>
        <taxon>Metamonada</taxon>
        <taxon>Diplomonadida</taxon>
        <taxon>Hexamitidae</taxon>
        <taxon>Hexamitinae</taxon>
        <taxon>Spironucleus</taxon>
    </lineage>
</organism>
<dbReference type="Gene3D" id="3.40.50.360">
    <property type="match status" value="1"/>
</dbReference>
<name>V6LKS0_9EUKA</name>